<organism evidence="3 4">
    <name type="scientific">Serinicoccus chungangensis</name>
    <dbReference type="NCBI Taxonomy" id="767452"/>
    <lineage>
        <taxon>Bacteria</taxon>
        <taxon>Bacillati</taxon>
        <taxon>Actinomycetota</taxon>
        <taxon>Actinomycetes</taxon>
        <taxon>Micrococcales</taxon>
        <taxon>Ornithinimicrobiaceae</taxon>
        <taxon>Serinicoccus</taxon>
    </lineage>
</organism>
<keyword evidence="2" id="KW-1133">Transmembrane helix</keyword>
<keyword evidence="2" id="KW-0472">Membrane</keyword>
<evidence type="ECO:0008006" key="5">
    <source>
        <dbReference type="Google" id="ProtNLM"/>
    </source>
</evidence>
<dbReference type="OrthoDB" id="3733716at2"/>
<reference evidence="3 4" key="1">
    <citation type="submission" date="2015-12" db="EMBL/GenBank/DDBJ databases">
        <title>Serinicoccus chungangenesis strain CD08_5 genome sequencing and assembly.</title>
        <authorList>
            <person name="Chander A.M."/>
            <person name="Kaur G."/>
            <person name="Nair G.R."/>
            <person name="Dhawan D.K."/>
            <person name="Kochhar R.K."/>
            <person name="Mayilraj S."/>
            <person name="Bhadada S.K."/>
        </authorList>
    </citation>
    <scope>NUCLEOTIDE SEQUENCE [LARGE SCALE GENOMIC DNA]</scope>
    <source>
        <strain evidence="3 4">CD08_5</strain>
    </source>
</reference>
<keyword evidence="2" id="KW-0812">Transmembrane</keyword>
<name>A0A0W8IEV6_9MICO</name>
<accession>A0A0W8IEV6</accession>
<evidence type="ECO:0000313" key="3">
    <source>
        <dbReference type="EMBL" id="KUG58408.1"/>
    </source>
</evidence>
<dbReference type="EMBL" id="LQBL01000003">
    <property type="protein sequence ID" value="KUG58408.1"/>
    <property type="molecule type" value="Genomic_DNA"/>
</dbReference>
<feature type="transmembrane region" description="Helical" evidence="2">
    <location>
        <begin position="53"/>
        <end position="79"/>
    </location>
</feature>
<protein>
    <recommendedName>
        <fullName evidence="5">DUF4190 domain-containing protein</fullName>
    </recommendedName>
</protein>
<dbReference type="RefSeq" id="WP_058890085.1">
    <property type="nucleotide sequence ID" value="NZ_LQBL01000003.1"/>
</dbReference>
<evidence type="ECO:0000256" key="2">
    <source>
        <dbReference type="SAM" id="Phobius"/>
    </source>
</evidence>
<evidence type="ECO:0000256" key="1">
    <source>
        <dbReference type="SAM" id="MobiDB-lite"/>
    </source>
</evidence>
<keyword evidence="4" id="KW-1185">Reference proteome</keyword>
<dbReference type="AlphaFoldDB" id="A0A0W8IEV6"/>
<feature type="compositionally biased region" description="Pro residues" evidence="1">
    <location>
        <begin position="1"/>
        <end position="10"/>
    </location>
</feature>
<dbReference type="STRING" id="767452.AVL62_10875"/>
<evidence type="ECO:0000313" key="4">
    <source>
        <dbReference type="Proteomes" id="UP000054837"/>
    </source>
</evidence>
<sequence length="130" mass="13504">MYRFEPPPAPQFGAGSEPDDPYADPGPATADRRPPAGPRRTAPAAPHPRTGAALVLGILSVCGVAVLGPVAWVVAHLALREVDRSPVPTRGRWQLVVARTLGIVGSVFLLLWMLAGLFVAVVVGVADALG</sequence>
<feature type="region of interest" description="Disordered" evidence="1">
    <location>
        <begin position="1"/>
        <end position="47"/>
    </location>
</feature>
<dbReference type="Proteomes" id="UP000054837">
    <property type="component" value="Unassembled WGS sequence"/>
</dbReference>
<feature type="compositionally biased region" description="Low complexity" evidence="1">
    <location>
        <begin position="38"/>
        <end position="47"/>
    </location>
</feature>
<comment type="caution">
    <text evidence="3">The sequence shown here is derived from an EMBL/GenBank/DDBJ whole genome shotgun (WGS) entry which is preliminary data.</text>
</comment>
<proteinExistence type="predicted"/>
<gene>
    <name evidence="3" type="ORF">AVL62_10875</name>
</gene>
<feature type="transmembrane region" description="Helical" evidence="2">
    <location>
        <begin position="100"/>
        <end position="126"/>
    </location>
</feature>